<dbReference type="RefSeq" id="WP_011827219.1">
    <property type="nucleotide sequence ID" value="NC_008820.1"/>
</dbReference>
<evidence type="ECO:0000313" key="6">
    <source>
        <dbReference type="Proteomes" id="UP000002274"/>
    </source>
</evidence>
<dbReference type="InterPro" id="IPR003593">
    <property type="entry name" value="AAA+_ATPase"/>
</dbReference>
<dbReference type="InterPro" id="IPR017871">
    <property type="entry name" value="ABC_transporter-like_CS"/>
</dbReference>
<feature type="domain" description="ABC transporter" evidence="4">
    <location>
        <begin position="5"/>
        <end position="224"/>
    </location>
</feature>
<dbReference type="KEGG" id="pmf:P9303_26461"/>
<evidence type="ECO:0000256" key="2">
    <source>
        <dbReference type="ARBA" id="ARBA00022741"/>
    </source>
</evidence>
<evidence type="ECO:0000259" key="4">
    <source>
        <dbReference type="PROSITE" id="PS50893"/>
    </source>
</evidence>
<dbReference type="GO" id="GO:0022857">
    <property type="term" value="F:transmembrane transporter activity"/>
    <property type="evidence" value="ECO:0007669"/>
    <property type="project" value="UniProtKB-ARBA"/>
</dbReference>
<dbReference type="Gene3D" id="3.40.50.300">
    <property type="entry name" value="P-loop containing nucleotide triphosphate hydrolases"/>
    <property type="match status" value="1"/>
</dbReference>
<dbReference type="PROSITE" id="PS00211">
    <property type="entry name" value="ABC_TRANSPORTER_1"/>
    <property type="match status" value="1"/>
</dbReference>
<dbReference type="GO" id="GO:0016020">
    <property type="term" value="C:membrane"/>
    <property type="evidence" value="ECO:0007669"/>
    <property type="project" value="InterPro"/>
</dbReference>
<proteinExistence type="predicted"/>
<dbReference type="InterPro" id="IPR003439">
    <property type="entry name" value="ABC_transporter-like_ATP-bd"/>
</dbReference>
<evidence type="ECO:0000256" key="3">
    <source>
        <dbReference type="ARBA" id="ARBA00022840"/>
    </source>
</evidence>
<name>A2CD16_PROM3</name>
<protein>
    <submittedName>
        <fullName evidence="5">Possible ABC transporter, ATP-binding component</fullName>
    </submittedName>
</protein>
<dbReference type="PANTHER" id="PTHR43514:SF1">
    <property type="entry name" value="SULFATE_THIOSULFATE IMPORT ATP-BINDING PROTEIN CYSA"/>
    <property type="match status" value="1"/>
</dbReference>
<dbReference type="Proteomes" id="UP000002274">
    <property type="component" value="Chromosome"/>
</dbReference>
<dbReference type="SMART" id="SM00382">
    <property type="entry name" value="AAA"/>
    <property type="match status" value="1"/>
</dbReference>
<dbReference type="EMBL" id="CP000554">
    <property type="protein sequence ID" value="ABM79376.1"/>
    <property type="molecule type" value="Genomic_DNA"/>
</dbReference>
<evidence type="ECO:0000313" key="5">
    <source>
        <dbReference type="EMBL" id="ABM79376.1"/>
    </source>
</evidence>
<dbReference type="GO" id="GO:0016887">
    <property type="term" value="F:ATP hydrolysis activity"/>
    <property type="evidence" value="ECO:0007669"/>
    <property type="project" value="InterPro"/>
</dbReference>
<dbReference type="Pfam" id="PF00005">
    <property type="entry name" value="ABC_tran"/>
    <property type="match status" value="1"/>
</dbReference>
<keyword evidence="3 5" id="KW-0067">ATP-binding</keyword>
<dbReference type="SUPFAM" id="SSF52540">
    <property type="entry name" value="P-loop containing nucleoside triphosphate hydrolases"/>
    <property type="match status" value="1"/>
</dbReference>
<dbReference type="PANTHER" id="PTHR43514">
    <property type="entry name" value="ABC TRANSPORTER I FAMILY MEMBER 10"/>
    <property type="match status" value="1"/>
</dbReference>
<evidence type="ECO:0000256" key="1">
    <source>
        <dbReference type="ARBA" id="ARBA00022448"/>
    </source>
</evidence>
<dbReference type="CDD" id="cd03225">
    <property type="entry name" value="ABC_cobalt_CbiO_domain1"/>
    <property type="match status" value="1"/>
</dbReference>
<dbReference type="InterPro" id="IPR015856">
    <property type="entry name" value="ABC_transpr_CbiO/EcfA_su"/>
</dbReference>
<dbReference type="BioCyc" id="PMAR59922:G1G80-2316-MONOMER"/>
<accession>A2CD16</accession>
<dbReference type="AlphaFoldDB" id="A2CD16"/>
<organism evidence="5 6">
    <name type="scientific">Prochlorococcus marinus (strain MIT 9303)</name>
    <dbReference type="NCBI Taxonomy" id="59922"/>
    <lineage>
        <taxon>Bacteria</taxon>
        <taxon>Bacillati</taxon>
        <taxon>Cyanobacteriota</taxon>
        <taxon>Cyanophyceae</taxon>
        <taxon>Synechococcales</taxon>
        <taxon>Prochlorococcaceae</taxon>
        <taxon>Prochlorococcus</taxon>
    </lineage>
</organism>
<dbReference type="HOGENOM" id="CLU_000604_1_22_3"/>
<keyword evidence="1" id="KW-0813">Transport</keyword>
<reference evidence="5 6" key="1">
    <citation type="journal article" date="2007" name="PLoS Genet.">
        <title>Patterns and implications of gene gain and loss in the evolution of Prochlorococcus.</title>
        <authorList>
            <person name="Kettler G.C."/>
            <person name="Martiny A.C."/>
            <person name="Huang K."/>
            <person name="Zucker J."/>
            <person name="Coleman M.L."/>
            <person name="Rodrigue S."/>
            <person name="Chen F."/>
            <person name="Lapidus A."/>
            <person name="Ferriera S."/>
            <person name="Johnson J."/>
            <person name="Steglich C."/>
            <person name="Church G.M."/>
            <person name="Richardson P."/>
            <person name="Chisholm S.W."/>
        </authorList>
    </citation>
    <scope>NUCLEOTIDE SEQUENCE [LARGE SCALE GENOMIC DNA]</scope>
    <source>
        <strain evidence="5 6">MIT 9303</strain>
    </source>
</reference>
<dbReference type="STRING" id="59922.P9303_26461"/>
<dbReference type="InterPro" id="IPR050334">
    <property type="entry name" value="Molybdenum_import_ModC"/>
</dbReference>
<gene>
    <name evidence="5" type="ordered locus">P9303_26461</name>
</gene>
<dbReference type="PROSITE" id="PS50893">
    <property type="entry name" value="ABC_TRANSPORTER_2"/>
    <property type="match status" value="1"/>
</dbReference>
<sequence length="225" mass="24518">MAPLLSFEQVSFIWPCGTKALDQCSFAIPEPGLWMLVGSNGSGKSTLAKLISGLLQPQHGQVTCMLKPALVFQNPDHQLLLPSCGSDLLLNLTSDIPIKQRQQRIRDSLEQVGLAAMESRPIHTLSGGQKQRLAIAGALASEATLLLLDEPTALLDPASQQRILATVQQLCHRSHAPLTALWVTHRLEELDHADGAARMENGRVEAWQSGHQLRQKLQPLAGRRG</sequence>
<dbReference type="GO" id="GO:0005524">
    <property type="term" value="F:ATP binding"/>
    <property type="evidence" value="ECO:0007669"/>
    <property type="project" value="UniProtKB-KW"/>
</dbReference>
<dbReference type="InterPro" id="IPR027417">
    <property type="entry name" value="P-loop_NTPase"/>
</dbReference>
<keyword evidence="2" id="KW-0547">Nucleotide-binding</keyword>